<comment type="caution">
    <text evidence="2">The sequence shown here is derived from an EMBL/GenBank/DDBJ whole genome shotgun (WGS) entry which is preliminary data.</text>
</comment>
<keyword evidence="1" id="KW-1133">Transmembrane helix</keyword>
<dbReference type="EMBL" id="LKET01000032">
    <property type="protein sequence ID" value="KPU44231.1"/>
    <property type="molecule type" value="Genomic_DNA"/>
</dbReference>
<proteinExistence type="predicted"/>
<evidence type="ECO:0000313" key="2">
    <source>
        <dbReference type="EMBL" id="KPU44231.1"/>
    </source>
</evidence>
<dbReference type="Proteomes" id="UP000050326">
    <property type="component" value="Unassembled WGS sequence"/>
</dbReference>
<sequence>MIVLKGSLSGLVYLLFTTYVSEIFRLSYVVKTTFEFICFHIVSIISEIYFIKEQEKYLSSMENNEKRI</sequence>
<reference evidence="2 3" key="1">
    <citation type="submission" date="2015-09" db="EMBL/GenBank/DDBJ databases">
        <title>Genome sequence of Oxobacter pfennigii DSM 3222.</title>
        <authorList>
            <person name="Poehlein A."/>
            <person name="Bengelsdorf F.R."/>
            <person name="Schiel-Bengelsdorf B."/>
            <person name="Duerre P."/>
            <person name="Daniel R."/>
        </authorList>
    </citation>
    <scope>NUCLEOTIDE SEQUENCE [LARGE SCALE GENOMIC DNA]</scope>
    <source>
        <strain evidence="2 3">DSM 3222</strain>
    </source>
</reference>
<accession>A0A0P8WNU8</accession>
<protein>
    <submittedName>
        <fullName evidence="2">Uncharacterized protein</fullName>
    </submittedName>
</protein>
<evidence type="ECO:0000256" key="1">
    <source>
        <dbReference type="SAM" id="Phobius"/>
    </source>
</evidence>
<gene>
    <name evidence="2" type="ORF">OXPF_23990</name>
</gene>
<keyword evidence="3" id="KW-1185">Reference proteome</keyword>
<dbReference type="AlphaFoldDB" id="A0A0P8WNU8"/>
<keyword evidence="1" id="KW-0472">Membrane</keyword>
<feature type="transmembrane region" description="Helical" evidence="1">
    <location>
        <begin position="34"/>
        <end position="51"/>
    </location>
</feature>
<organism evidence="2 3">
    <name type="scientific">Oxobacter pfennigii</name>
    <dbReference type="NCBI Taxonomy" id="36849"/>
    <lineage>
        <taxon>Bacteria</taxon>
        <taxon>Bacillati</taxon>
        <taxon>Bacillota</taxon>
        <taxon>Clostridia</taxon>
        <taxon>Eubacteriales</taxon>
        <taxon>Clostridiaceae</taxon>
        <taxon>Oxobacter</taxon>
    </lineage>
</organism>
<name>A0A0P8WNU8_9CLOT</name>
<feature type="transmembrane region" description="Helical" evidence="1">
    <location>
        <begin position="7"/>
        <end position="28"/>
    </location>
</feature>
<keyword evidence="1" id="KW-0812">Transmembrane</keyword>
<evidence type="ECO:0000313" key="3">
    <source>
        <dbReference type="Proteomes" id="UP000050326"/>
    </source>
</evidence>